<sequence>MEAYFRCRNVHTHTHASLPYQYKYALHCFHCSYSNTHQSTLTKPFFSIKMSDSVDLQVTHVALLPSAGMGHLTPFLRLAALLTAHNVHVTFITPSPTVSLAESQSLSHLFTTFPQITQKHLHLLPLDQPSANSEDPFYYHFELIRRSSHLLPSLLSSLCPPLSAIITDMSLASTVIPLTDSLGLPNYIFFTSSAKMLTFYVSFHTMLGPNHEIEDHTKVSGLEQIPKAWIPPPLLQGGNNLLKTFFLENGKKMTESSGILVNTYESIERETLAALNEGKVLRKLPSVIAIGPLAPCIFEESQQLAWLDDQPTGSVLYVSFGSRTAMSRDQIRELGDGLVRSGCRFLWVVKDKKVDVGDDKKLIEVLGQGLLERVKKNGFAVKNWLNQQEILSHPAIGGFLSHCGWNSLTEALWNGVRILAWPQHGDQKINADLVERIGLGTWDKSWGWGEGEMLVKAQDIAERVREIMGNKLLRLQTDHIREEARMAVGDGGSSTKRLYALIEIWKRVQVV</sequence>
<evidence type="ECO:0000313" key="7">
    <source>
        <dbReference type="RefSeq" id="XP_008230828.1"/>
    </source>
</evidence>
<dbReference type="InterPro" id="IPR002213">
    <property type="entry name" value="UDP_glucos_trans"/>
</dbReference>
<evidence type="ECO:0000256" key="3">
    <source>
        <dbReference type="ARBA" id="ARBA00022679"/>
    </source>
</evidence>
<evidence type="ECO:0000256" key="4">
    <source>
        <dbReference type="RuleBase" id="RU003718"/>
    </source>
</evidence>
<dbReference type="SUPFAM" id="SSF53756">
    <property type="entry name" value="UDP-Glycosyltransferase/glycogen phosphorylase"/>
    <property type="match status" value="1"/>
</dbReference>
<organism evidence="6 7">
    <name type="scientific">Prunus mume</name>
    <name type="common">Japanese apricot</name>
    <name type="synonym">Armeniaca mume</name>
    <dbReference type="NCBI Taxonomy" id="102107"/>
    <lineage>
        <taxon>Eukaryota</taxon>
        <taxon>Viridiplantae</taxon>
        <taxon>Streptophyta</taxon>
        <taxon>Embryophyta</taxon>
        <taxon>Tracheophyta</taxon>
        <taxon>Spermatophyta</taxon>
        <taxon>Magnoliopsida</taxon>
        <taxon>eudicotyledons</taxon>
        <taxon>Gunneridae</taxon>
        <taxon>Pentapetalae</taxon>
        <taxon>rosids</taxon>
        <taxon>fabids</taxon>
        <taxon>Rosales</taxon>
        <taxon>Rosaceae</taxon>
        <taxon>Amygdaloideae</taxon>
        <taxon>Amygdaleae</taxon>
        <taxon>Prunus</taxon>
    </lineage>
</organism>
<proteinExistence type="inferred from homology"/>
<protein>
    <recommendedName>
        <fullName evidence="5">Glycosyltransferase</fullName>
        <ecNumber evidence="5">2.4.1.-</ecNumber>
    </recommendedName>
</protein>
<dbReference type="Gene3D" id="3.40.50.2000">
    <property type="entry name" value="Glycogen Phosphorylase B"/>
    <property type="match status" value="2"/>
</dbReference>
<comment type="similarity">
    <text evidence="1 4">Belongs to the UDP-glycosyltransferase family.</text>
</comment>
<dbReference type="PANTHER" id="PTHR48048">
    <property type="entry name" value="GLYCOSYLTRANSFERASE"/>
    <property type="match status" value="1"/>
</dbReference>
<dbReference type="Pfam" id="PF00201">
    <property type="entry name" value="UDPGT"/>
    <property type="match status" value="1"/>
</dbReference>
<dbReference type="InterPro" id="IPR050481">
    <property type="entry name" value="UDP-glycosyltransf_plant"/>
</dbReference>
<evidence type="ECO:0000313" key="6">
    <source>
        <dbReference type="Proteomes" id="UP000694861"/>
    </source>
</evidence>
<accession>A0ABM0NWF8</accession>
<dbReference type="EC" id="2.4.1.-" evidence="5"/>
<evidence type="ECO:0000256" key="5">
    <source>
        <dbReference type="RuleBase" id="RU362057"/>
    </source>
</evidence>
<dbReference type="Proteomes" id="UP000694861">
    <property type="component" value="Linkage group LG4"/>
</dbReference>
<evidence type="ECO:0000256" key="2">
    <source>
        <dbReference type="ARBA" id="ARBA00022676"/>
    </source>
</evidence>
<dbReference type="InterPro" id="IPR035595">
    <property type="entry name" value="UDP_glycos_trans_CS"/>
</dbReference>
<dbReference type="CDD" id="cd03784">
    <property type="entry name" value="GT1_Gtf-like"/>
    <property type="match status" value="1"/>
</dbReference>
<gene>
    <name evidence="7" type="primary">LOC103330063</name>
</gene>
<evidence type="ECO:0000256" key="1">
    <source>
        <dbReference type="ARBA" id="ARBA00009995"/>
    </source>
</evidence>
<name>A0ABM0NWF8_PRUMU</name>
<keyword evidence="2 4" id="KW-0328">Glycosyltransferase</keyword>
<reference evidence="7" key="2">
    <citation type="submission" date="2025-08" db="UniProtKB">
        <authorList>
            <consortium name="RefSeq"/>
        </authorList>
    </citation>
    <scope>IDENTIFICATION</scope>
</reference>
<dbReference type="GeneID" id="103330063"/>
<dbReference type="RefSeq" id="XP_008230828.1">
    <property type="nucleotide sequence ID" value="XM_008232606.1"/>
</dbReference>
<dbReference type="PROSITE" id="PS00375">
    <property type="entry name" value="UDPGT"/>
    <property type="match status" value="1"/>
</dbReference>
<keyword evidence="6" id="KW-1185">Reference proteome</keyword>
<keyword evidence="3 4" id="KW-0808">Transferase</keyword>
<dbReference type="PANTHER" id="PTHR48048:SF76">
    <property type="entry name" value="UDP-GLYCOSYLTRANSFERASE 708D1-LIKE"/>
    <property type="match status" value="1"/>
</dbReference>
<reference evidence="6" key="1">
    <citation type="journal article" date="2012" name="Nat. Commun.">
        <title>The genome of Prunus mume.</title>
        <authorList>
            <person name="Zhang Q."/>
            <person name="Chen W."/>
            <person name="Sun L."/>
            <person name="Zhao F."/>
            <person name="Huang B."/>
            <person name="Yang W."/>
            <person name="Tao Y."/>
            <person name="Wang J."/>
            <person name="Yuan Z."/>
            <person name="Fan G."/>
            <person name="Xing Z."/>
            <person name="Han C."/>
            <person name="Pan H."/>
            <person name="Zhong X."/>
            <person name="Shi W."/>
            <person name="Liang X."/>
            <person name="Du D."/>
            <person name="Sun F."/>
            <person name="Xu Z."/>
            <person name="Hao R."/>
            <person name="Lv T."/>
            <person name="Lv Y."/>
            <person name="Zheng Z."/>
            <person name="Sun M."/>
            <person name="Luo L."/>
            <person name="Cai M."/>
            <person name="Gao Y."/>
            <person name="Wang J."/>
            <person name="Yin Y."/>
            <person name="Xu X."/>
            <person name="Cheng T."/>
            <person name="Wang J."/>
        </authorList>
    </citation>
    <scope>NUCLEOTIDE SEQUENCE [LARGE SCALE GENOMIC DNA]</scope>
</reference>